<dbReference type="InterPro" id="IPR001789">
    <property type="entry name" value="Sig_transdc_resp-reg_receiver"/>
</dbReference>
<dbReference type="InterPro" id="IPR050595">
    <property type="entry name" value="Bact_response_regulator"/>
</dbReference>
<keyword evidence="5" id="KW-1185">Reference proteome</keyword>
<evidence type="ECO:0000259" key="3">
    <source>
        <dbReference type="PROSITE" id="PS50110"/>
    </source>
</evidence>
<dbReference type="EMBL" id="MZXW01000013">
    <property type="protein sequence ID" value="RXT50593.1"/>
    <property type="molecule type" value="Genomic_DNA"/>
</dbReference>
<dbReference type="OrthoDB" id="582170at2"/>
<evidence type="ECO:0000313" key="5">
    <source>
        <dbReference type="Proteomes" id="UP000290819"/>
    </source>
</evidence>
<evidence type="ECO:0000256" key="1">
    <source>
        <dbReference type="ARBA" id="ARBA00022553"/>
    </source>
</evidence>
<dbReference type="Proteomes" id="UP000290819">
    <property type="component" value="Unassembled WGS sequence"/>
</dbReference>
<sequence length="143" mass="15089">MAAHRIFIVEDEMMIAMMVEDFLADLGWDVVGVAGTLDQAFAMARDTVVDAALLDVNLNGRNTFAVAEILAARDIPFVFATGYGAQGIADRFRGAPTLTKPYQLNELDGALQQALGVGRGVAEGRFSDPGSVVLPGPKNSSGC</sequence>
<dbReference type="AlphaFoldDB" id="A0A4Q1VH13"/>
<dbReference type="Pfam" id="PF00072">
    <property type="entry name" value="Response_reg"/>
    <property type="match status" value="1"/>
</dbReference>
<feature type="domain" description="Response regulatory" evidence="3">
    <location>
        <begin position="5"/>
        <end position="115"/>
    </location>
</feature>
<dbReference type="PROSITE" id="PS50110">
    <property type="entry name" value="RESPONSE_REGULATORY"/>
    <property type="match status" value="1"/>
</dbReference>
<dbReference type="PANTHER" id="PTHR44591">
    <property type="entry name" value="STRESS RESPONSE REGULATOR PROTEIN 1"/>
    <property type="match status" value="1"/>
</dbReference>
<evidence type="ECO:0000256" key="2">
    <source>
        <dbReference type="PROSITE-ProRule" id="PRU00169"/>
    </source>
</evidence>
<dbReference type="InterPro" id="IPR011006">
    <property type="entry name" value="CheY-like_superfamily"/>
</dbReference>
<reference evidence="4 5" key="1">
    <citation type="submission" date="2017-03" db="EMBL/GenBank/DDBJ databases">
        <authorList>
            <person name="Safronova V.I."/>
            <person name="Sazanova A.L."/>
            <person name="Chirak E.R."/>
        </authorList>
    </citation>
    <scope>NUCLEOTIDE SEQUENCE [LARGE SCALE GENOMIC DNA]</scope>
    <source>
        <strain evidence="4 5">Opo-243</strain>
    </source>
</reference>
<dbReference type="GO" id="GO:0000160">
    <property type="term" value="P:phosphorelay signal transduction system"/>
    <property type="evidence" value="ECO:0007669"/>
    <property type="project" value="InterPro"/>
</dbReference>
<accession>A0A4Q1VH13</accession>
<gene>
    <name evidence="4" type="ORF">B5V03_06265</name>
</gene>
<dbReference type="SUPFAM" id="SSF52172">
    <property type="entry name" value="CheY-like"/>
    <property type="match status" value="1"/>
</dbReference>
<dbReference type="RefSeq" id="WP_129268409.1">
    <property type="nucleotide sequence ID" value="NZ_MZXW01000013.1"/>
</dbReference>
<name>A0A4Q1VH13_9BRAD</name>
<dbReference type="Gene3D" id="3.40.50.2300">
    <property type="match status" value="1"/>
</dbReference>
<comment type="caution">
    <text evidence="4">The sequence shown here is derived from an EMBL/GenBank/DDBJ whole genome shotgun (WGS) entry which is preliminary data.</text>
</comment>
<dbReference type="SMART" id="SM00448">
    <property type="entry name" value="REC"/>
    <property type="match status" value="1"/>
</dbReference>
<proteinExistence type="predicted"/>
<dbReference type="PANTHER" id="PTHR44591:SF24">
    <property type="entry name" value="PROTEIN-GLUTAMATE METHYLESTERASE_PROTEIN-GLUTAMINE GLUTAMINASE 1"/>
    <property type="match status" value="1"/>
</dbReference>
<keyword evidence="1 2" id="KW-0597">Phosphoprotein</keyword>
<protein>
    <recommendedName>
        <fullName evidence="3">Response regulatory domain-containing protein</fullName>
    </recommendedName>
</protein>
<organism evidence="4 5">
    <name type="scientific">Bradyrhizobium betae</name>
    <dbReference type="NCBI Taxonomy" id="244734"/>
    <lineage>
        <taxon>Bacteria</taxon>
        <taxon>Pseudomonadati</taxon>
        <taxon>Pseudomonadota</taxon>
        <taxon>Alphaproteobacteria</taxon>
        <taxon>Hyphomicrobiales</taxon>
        <taxon>Nitrobacteraceae</taxon>
        <taxon>Bradyrhizobium</taxon>
    </lineage>
</organism>
<evidence type="ECO:0000313" key="4">
    <source>
        <dbReference type="EMBL" id="RXT50593.1"/>
    </source>
</evidence>
<feature type="modified residue" description="4-aspartylphosphate" evidence="2">
    <location>
        <position position="55"/>
    </location>
</feature>